<dbReference type="eggNOG" id="ENOG5033BMX">
    <property type="taxonomic scope" value="Bacteria"/>
</dbReference>
<reference evidence="1 2" key="1">
    <citation type="journal article" date="2015" name="Infect. Genet. Evol.">
        <title>Genomic sequences of six botulinum neurotoxin-producing strains representing three clostridial species illustrate the mobility and diversity of botulinum neurotoxin genes.</title>
        <authorList>
            <person name="Smith T.J."/>
            <person name="Hill K.K."/>
            <person name="Xie G."/>
            <person name="Foley B.T."/>
            <person name="Williamson C.H."/>
            <person name="Foster J.T."/>
            <person name="Johnson S.L."/>
            <person name="Chertkov O."/>
            <person name="Teshima H."/>
            <person name="Gibbons H.S."/>
            <person name="Johnsky L.A."/>
            <person name="Karavis M.A."/>
            <person name="Smith L.A."/>
        </authorList>
    </citation>
    <scope>NUCLEOTIDE SEQUENCE [LARGE SCALE GENOMIC DNA]</scope>
    <source>
        <strain evidence="1">Sullivan</strain>
        <plasmid evidence="2">Plasmid pCBJ</plasmid>
    </source>
</reference>
<evidence type="ECO:0000313" key="1">
    <source>
        <dbReference type="EMBL" id="AIY85375.1"/>
    </source>
</evidence>
<accession>A0A0A7G2Y4</accession>
<keyword evidence="2" id="KW-1185">Reference proteome</keyword>
<name>A0A0A7G2Y4_9CLOT</name>
<proteinExistence type="predicted"/>
<geneLocation type="plasmid" evidence="1 2">
    <name>pCBJ</name>
</geneLocation>
<dbReference type="OrthoDB" id="2051090at2"/>
<evidence type="ECO:0000313" key="2">
    <source>
        <dbReference type="Proteomes" id="UP000030635"/>
    </source>
</evidence>
<sequence>MNNVIGSKELQNDGEYLYTRGYSAQGKVYKDYNEFNKKSKEVCYIPELSDYKYNYHDFFNIALGNKRLAKELFDVVDWQSPETYLDELINNGNVKIVDDKAYFNINGDDVDDWKPSKEFL</sequence>
<dbReference type="Proteomes" id="UP000030635">
    <property type="component" value="Plasmid pCBJ"/>
</dbReference>
<dbReference type="EMBL" id="CP006906">
    <property type="protein sequence ID" value="AIY85375.1"/>
    <property type="molecule type" value="Genomic_DNA"/>
</dbReference>
<protein>
    <submittedName>
        <fullName evidence="1">Uncharacterized protein</fullName>
    </submittedName>
</protein>
<keyword evidence="1" id="KW-0614">Plasmid</keyword>
<dbReference type="RefSeq" id="WP_040113763.1">
    <property type="nucleotide sequence ID" value="NZ_CP006906.1"/>
</dbReference>
<dbReference type="KEGG" id="cbv:U729_3219"/>
<dbReference type="HOGENOM" id="CLU_2045569_0_0_9"/>
<gene>
    <name evidence="1" type="ORF">U729_3219</name>
</gene>
<dbReference type="AlphaFoldDB" id="A0A0A7G2Y4"/>
<organism evidence="1 2">
    <name type="scientific">Clostridium baratii str. Sullivan</name>
    <dbReference type="NCBI Taxonomy" id="1415775"/>
    <lineage>
        <taxon>Bacteria</taxon>
        <taxon>Bacillati</taxon>
        <taxon>Bacillota</taxon>
        <taxon>Clostridia</taxon>
        <taxon>Eubacteriales</taxon>
        <taxon>Clostridiaceae</taxon>
        <taxon>Clostridium</taxon>
    </lineage>
</organism>